<keyword evidence="3" id="KW-0647">Proteasome</keyword>
<dbReference type="GO" id="GO:0004866">
    <property type="term" value="F:endopeptidase inhibitor activity"/>
    <property type="evidence" value="ECO:0007669"/>
    <property type="project" value="InterPro"/>
</dbReference>
<dbReference type="EMBL" id="GFDG01000474">
    <property type="protein sequence ID" value="JAV18325.1"/>
    <property type="molecule type" value="Transcribed_RNA"/>
</dbReference>
<evidence type="ECO:0000259" key="5">
    <source>
        <dbReference type="Pfam" id="PF11566"/>
    </source>
</evidence>
<dbReference type="AlphaFoldDB" id="A0A1L8EI46"/>
<feature type="compositionally biased region" description="Basic and acidic residues" evidence="4">
    <location>
        <begin position="172"/>
        <end position="184"/>
    </location>
</feature>
<dbReference type="InterPro" id="IPR021625">
    <property type="entry name" value="PI31_Prot_N"/>
</dbReference>
<dbReference type="PANTHER" id="PTHR13266">
    <property type="entry name" value="PROTEASOME INHIBITOR"/>
    <property type="match status" value="1"/>
</dbReference>
<evidence type="ECO:0000256" key="3">
    <source>
        <dbReference type="ARBA" id="ARBA00022942"/>
    </source>
</evidence>
<accession>A0A1L8EI46</accession>
<proteinExistence type="inferred from homology"/>
<dbReference type="InterPro" id="IPR045128">
    <property type="entry name" value="PI31-like"/>
</dbReference>
<evidence type="ECO:0000256" key="1">
    <source>
        <dbReference type="ARBA" id="ARBA00006405"/>
    </source>
</evidence>
<feature type="compositionally biased region" description="Pro residues" evidence="4">
    <location>
        <begin position="256"/>
        <end position="266"/>
    </location>
</feature>
<feature type="region of interest" description="Disordered" evidence="4">
    <location>
        <begin position="154"/>
        <end position="274"/>
    </location>
</feature>
<dbReference type="PANTHER" id="PTHR13266:SF1">
    <property type="entry name" value="PROTEASOME INHIBITOR PI31 SUBUNIT"/>
    <property type="match status" value="1"/>
</dbReference>
<evidence type="ECO:0000313" key="6">
    <source>
        <dbReference type="EMBL" id="JAV18325.1"/>
    </source>
</evidence>
<dbReference type="GO" id="GO:0070628">
    <property type="term" value="F:proteasome binding"/>
    <property type="evidence" value="ECO:0007669"/>
    <property type="project" value="InterPro"/>
</dbReference>
<dbReference type="GO" id="GO:0000502">
    <property type="term" value="C:proteasome complex"/>
    <property type="evidence" value="ECO:0007669"/>
    <property type="project" value="UniProtKB-KW"/>
</dbReference>
<feature type="domain" description="PI31 proteasome regulator N-terminal" evidence="5">
    <location>
        <begin position="20"/>
        <end position="158"/>
    </location>
</feature>
<feature type="compositionally biased region" description="Low complexity" evidence="4">
    <location>
        <begin position="156"/>
        <end position="169"/>
    </location>
</feature>
<dbReference type="GO" id="GO:0043161">
    <property type="term" value="P:proteasome-mediated ubiquitin-dependent protein catabolic process"/>
    <property type="evidence" value="ECO:0007669"/>
    <property type="project" value="InterPro"/>
</dbReference>
<name>A0A1L8EI46_HAEIR</name>
<reference evidence="6" key="1">
    <citation type="submission" date="2017-01" db="EMBL/GenBank/DDBJ databases">
        <title>An insight into the sialome and mialome of the horn fly, Haematobia irritans.</title>
        <authorList>
            <person name="Breijo M."/>
            <person name="Boiani M."/>
            <person name="Ures X."/>
            <person name="Rocha S."/>
            <person name="Sequeira M."/>
            <person name="Ribeiro J.M."/>
        </authorList>
    </citation>
    <scope>NUCLEOTIDE SEQUENCE</scope>
</reference>
<comment type="similarity">
    <text evidence="1">Belongs to the proteasome inhibitor PI31 family.</text>
</comment>
<dbReference type="Pfam" id="PF11566">
    <property type="entry name" value="PI31_Prot_N"/>
    <property type="match status" value="1"/>
</dbReference>
<sequence length="274" mass="30691">MSSSQNDFFYGWDLLFKTIEKQLNKKDDLLIALVHFVLTKHSQFRCIGIGDDKTFTEDDENSSSELLPDNWNDDEKNYALRYIHNKQLYILLGLRTEGSLIITLMDVKTHKVSNIGLDPEEWIKELKGNITKTIPNASQLADRYRKELLEPVFPGTSRAVTTQTSSSSTANPDHDPLRIGEPRRPFNPYGPTPHFSGPPPFGFPDVGRGDLDPLGRGGPGNLFPFPSNPEFRIGPGTGPRPRFDPFGPPDRGLRPNPNPDHFPPPGGFGGDYYM</sequence>
<feature type="compositionally biased region" description="Pro residues" evidence="4">
    <location>
        <begin position="188"/>
        <end position="202"/>
    </location>
</feature>
<organism evidence="6">
    <name type="scientific">Haematobia irritans</name>
    <name type="common">Horn fly</name>
    <name type="synonym">Conops irritans</name>
    <dbReference type="NCBI Taxonomy" id="7368"/>
    <lineage>
        <taxon>Eukaryota</taxon>
        <taxon>Metazoa</taxon>
        <taxon>Ecdysozoa</taxon>
        <taxon>Arthropoda</taxon>
        <taxon>Hexapoda</taxon>
        <taxon>Insecta</taxon>
        <taxon>Pterygota</taxon>
        <taxon>Neoptera</taxon>
        <taxon>Endopterygota</taxon>
        <taxon>Diptera</taxon>
        <taxon>Brachycera</taxon>
        <taxon>Muscomorpha</taxon>
        <taxon>Muscoidea</taxon>
        <taxon>Muscidae</taxon>
        <taxon>Haematobia</taxon>
    </lineage>
</organism>
<evidence type="ECO:0000256" key="2">
    <source>
        <dbReference type="ARBA" id="ARBA00015575"/>
    </source>
</evidence>
<protein>
    <recommendedName>
        <fullName evidence="2">Proteasome inhibitor PI31 subunit</fullName>
    </recommendedName>
</protein>
<dbReference type="Gene3D" id="3.40.1000.30">
    <property type="match status" value="1"/>
</dbReference>
<evidence type="ECO:0000256" key="4">
    <source>
        <dbReference type="SAM" id="MobiDB-lite"/>
    </source>
</evidence>